<gene>
    <name evidence="2" type="ORF">F2Q69_00021206</name>
</gene>
<feature type="transmembrane region" description="Helical" evidence="1">
    <location>
        <begin position="110"/>
        <end position="134"/>
    </location>
</feature>
<comment type="caution">
    <text evidence="2">The sequence shown here is derived from an EMBL/GenBank/DDBJ whole genome shotgun (WGS) entry which is preliminary data.</text>
</comment>
<organism evidence="2 3">
    <name type="scientific">Brassica cretica</name>
    <name type="common">Mustard</name>
    <dbReference type="NCBI Taxonomy" id="69181"/>
    <lineage>
        <taxon>Eukaryota</taxon>
        <taxon>Viridiplantae</taxon>
        <taxon>Streptophyta</taxon>
        <taxon>Embryophyta</taxon>
        <taxon>Tracheophyta</taxon>
        <taxon>Spermatophyta</taxon>
        <taxon>Magnoliopsida</taxon>
        <taxon>eudicotyledons</taxon>
        <taxon>Gunneridae</taxon>
        <taxon>Pentapetalae</taxon>
        <taxon>rosids</taxon>
        <taxon>malvids</taxon>
        <taxon>Brassicales</taxon>
        <taxon>Brassicaceae</taxon>
        <taxon>Brassiceae</taxon>
        <taxon>Brassica</taxon>
    </lineage>
</organism>
<dbReference type="Proteomes" id="UP000712600">
    <property type="component" value="Unassembled WGS sequence"/>
</dbReference>
<dbReference type="AlphaFoldDB" id="A0A8S9QEZ4"/>
<dbReference type="EMBL" id="QGKX02001290">
    <property type="protein sequence ID" value="KAF3541219.1"/>
    <property type="molecule type" value="Genomic_DNA"/>
</dbReference>
<proteinExistence type="predicted"/>
<keyword evidence="1" id="KW-1133">Transmembrane helix</keyword>
<keyword evidence="1" id="KW-0472">Membrane</keyword>
<keyword evidence="1" id="KW-0812">Transmembrane</keyword>
<evidence type="ECO:0000313" key="3">
    <source>
        <dbReference type="Proteomes" id="UP000712600"/>
    </source>
</evidence>
<reference evidence="2" key="1">
    <citation type="submission" date="2019-12" db="EMBL/GenBank/DDBJ databases">
        <title>Genome sequencing and annotation of Brassica cretica.</title>
        <authorList>
            <person name="Studholme D.J."/>
            <person name="Sarris P."/>
        </authorList>
    </citation>
    <scope>NUCLEOTIDE SEQUENCE</scope>
    <source>
        <strain evidence="2">PFS-109/04</strain>
        <tissue evidence="2">Leaf</tissue>
    </source>
</reference>
<evidence type="ECO:0000313" key="2">
    <source>
        <dbReference type="EMBL" id="KAF3541219.1"/>
    </source>
</evidence>
<evidence type="ECO:0008006" key="4">
    <source>
        <dbReference type="Google" id="ProtNLM"/>
    </source>
</evidence>
<protein>
    <recommendedName>
        <fullName evidence="4">Transmembrane protein</fullName>
    </recommendedName>
</protein>
<accession>A0A8S9QEZ4</accession>
<sequence>MRRFRGLSFVLFKEDIVSLAPVKFDGWNRFRVSSDMCPLLLFLSGAYILQKFQISCHLSISVKESFSRPFNKCVSRMILCFSVPRWLRSLKQYREVEALWFWLGTVNWKFWYVEFGFVVLVTASFTLSCACVGFGKSSGCFND</sequence>
<evidence type="ECO:0000256" key="1">
    <source>
        <dbReference type="SAM" id="Phobius"/>
    </source>
</evidence>
<name>A0A8S9QEZ4_BRACR</name>